<dbReference type="AlphaFoldDB" id="A0A4Y2U8F1"/>
<accession>A0A4Y2U8F1</accession>
<comment type="caution">
    <text evidence="1">The sequence shown here is derived from an EMBL/GenBank/DDBJ whole genome shotgun (WGS) entry which is preliminary data.</text>
</comment>
<gene>
    <name evidence="2" type="ORF">AVEN_172374_1</name>
    <name evidence="1" type="ORF">AVEN_217500_1</name>
</gene>
<reference evidence="1 3" key="1">
    <citation type="journal article" date="2019" name="Sci. Rep.">
        <title>Orb-weaving spider Araneus ventricosus genome elucidates the spidroin gene catalogue.</title>
        <authorList>
            <person name="Kono N."/>
            <person name="Nakamura H."/>
            <person name="Ohtoshi R."/>
            <person name="Moran D.A.P."/>
            <person name="Shinohara A."/>
            <person name="Yoshida Y."/>
            <person name="Fujiwara M."/>
            <person name="Mori M."/>
            <person name="Tomita M."/>
            <person name="Arakawa K."/>
        </authorList>
    </citation>
    <scope>NUCLEOTIDE SEQUENCE [LARGE SCALE GENOMIC DNA]</scope>
</reference>
<keyword evidence="3" id="KW-1185">Reference proteome</keyword>
<sequence length="106" mass="11632">MFTATGSNEVNEKGAADITNRTHYSDTITASKILCQEQTFGHLSECRSSLLQPARWKSRPCRLSHFSAAAFISLSEKCYVPDKSLEPRMGAKSGLYGLGSGFRDPN</sequence>
<name>A0A4Y2U8F1_ARAVE</name>
<organism evidence="1 3">
    <name type="scientific">Araneus ventricosus</name>
    <name type="common">Orbweaver spider</name>
    <name type="synonym">Epeira ventricosa</name>
    <dbReference type="NCBI Taxonomy" id="182803"/>
    <lineage>
        <taxon>Eukaryota</taxon>
        <taxon>Metazoa</taxon>
        <taxon>Ecdysozoa</taxon>
        <taxon>Arthropoda</taxon>
        <taxon>Chelicerata</taxon>
        <taxon>Arachnida</taxon>
        <taxon>Araneae</taxon>
        <taxon>Araneomorphae</taxon>
        <taxon>Entelegynae</taxon>
        <taxon>Araneoidea</taxon>
        <taxon>Araneidae</taxon>
        <taxon>Araneus</taxon>
    </lineage>
</organism>
<dbReference type="EMBL" id="BGPR01033772">
    <property type="protein sequence ID" value="GBO07837.1"/>
    <property type="molecule type" value="Genomic_DNA"/>
</dbReference>
<dbReference type="EMBL" id="BGPR01033776">
    <property type="protein sequence ID" value="GBO07845.1"/>
    <property type="molecule type" value="Genomic_DNA"/>
</dbReference>
<proteinExistence type="predicted"/>
<evidence type="ECO:0000313" key="2">
    <source>
        <dbReference type="EMBL" id="GBO07845.1"/>
    </source>
</evidence>
<dbReference type="Proteomes" id="UP000499080">
    <property type="component" value="Unassembled WGS sequence"/>
</dbReference>
<evidence type="ECO:0000313" key="3">
    <source>
        <dbReference type="Proteomes" id="UP000499080"/>
    </source>
</evidence>
<evidence type="ECO:0000313" key="1">
    <source>
        <dbReference type="EMBL" id="GBO07837.1"/>
    </source>
</evidence>
<protein>
    <submittedName>
        <fullName evidence="1">Uncharacterized protein</fullName>
    </submittedName>
</protein>